<dbReference type="Proteomes" id="UP001159363">
    <property type="component" value="Chromosome 16"/>
</dbReference>
<keyword evidence="2" id="KW-1185">Reference proteome</keyword>
<protein>
    <recommendedName>
        <fullName evidence="3">DDE Tnp4 domain-containing protein</fullName>
    </recommendedName>
</protein>
<organism evidence="1 2">
    <name type="scientific">Dryococelus australis</name>
    <dbReference type="NCBI Taxonomy" id="614101"/>
    <lineage>
        <taxon>Eukaryota</taxon>
        <taxon>Metazoa</taxon>
        <taxon>Ecdysozoa</taxon>
        <taxon>Arthropoda</taxon>
        <taxon>Hexapoda</taxon>
        <taxon>Insecta</taxon>
        <taxon>Pterygota</taxon>
        <taxon>Neoptera</taxon>
        <taxon>Polyneoptera</taxon>
        <taxon>Phasmatodea</taxon>
        <taxon>Verophasmatodea</taxon>
        <taxon>Anareolatae</taxon>
        <taxon>Phasmatidae</taxon>
        <taxon>Eurycanthinae</taxon>
        <taxon>Dryococelus</taxon>
    </lineage>
</organism>
<reference evidence="1 2" key="1">
    <citation type="submission" date="2023-02" db="EMBL/GenBank/DDBJ databases">
        <title>LHISI_Scaffold_Assembly.</title>
        <authorList>
            <person name="Stuart O.P."/>
            <person name="Cleave R."/>
            <person name="Magrath M.J.L."/>
            <person name="Mikheyev A.S."/>
        </authorList>
    </citation>
    <scope>NUCLEOTIDE SEQUENCE [LARGE SCALE GENOMIC DNA]</scope>
    <source>
        <strain evidence="1">Daus_M_001</strain>
        <tissue evidence="1">Leg muscle</tissue>
    </source>
</reference>
<comment type="caution">
    <text evidence="1">The sequence shown here is derived from an EMBL/GenBank/DDBJ whole genome shotgun (WGS) entry which is preliminary data.</text>
</comment>
<evidence type="ECO:0000313" key="2">
    <source>
        <dbReference type="Proteomes" id="UP001159363"/>
    </source>
</evidence>
<evidence type="ECO:0000313" key="1">
    <source>
        <dbReference type="EMBL" id="KAJ8865773.1"/>
    </source>
</evidence>
<dbReference type="EMBL" id="JARBHB010000017">
    <property type="protein sequence ID" value="KAJ8865773.1"/>
    <property type="molecule type" value="Genomic_DNA"/>
</dbReference>
<name>A0ABQ9G0U6_9NEOP</name>
<evidence type="ECO:0008006" key="3">
    <source>
        <dbReference type="Google" id="ProtNLM"/>
    </source>
</evidence>
<proteinExistence type="predicted"/>
<sequence>MKVMKPYPGYSPASTSPNRISNYRLCRARRIVENVFGILAARLGVFLRPISLHRDKGKTVALTCIYLHNFLRQNTAAIDVYSPPGTFDVQDMDNGTVCPGSWKSDVQDANGLVQLQQLPRPATAAQYI</sequence>
<gene>
    <name evidence="1" type="ORF">PR048_033295</name>
</gene>
<accession>A0ABQ9G0U6</accession>